<dbReference type="InParanoid" id="A2EAY8"/>
<dbReference type="VEuPathDB" id="TrichDB:TVAG_088430"/>
<dbReference type="RefSeq" id="XP_001322351.1">
    <property type="nucleotide sequence ID" value="XM_001322316.1"/>
</dbReference>
<protein>
    <submittedName>
        <fullName evidence="1">Uncharacterized protein</fullName>
    </submittedName>
</protein>
<organism evidence="1 2">
    <name type="scientific">Trichomonas vaginalis (strain ATCC PRA-98 / G3)</name>
    <dbReference type="NCBI Taxonomy" id="412133"/>
    <lineage>
        <taxon>Eukaryota</taxon>
        <taxon>Metamonada</taxon>
        <taxon>Parabasalia</taxon>
        <taxon>Trichomonadida</taxon>
        <taxon>Trichomonadidae</taxon>
        <taxon>Trichomonas</taxon>
    </lineage>
</organism>
<evidence type="ECO:0000313" key="1">
    <source>
        <dbReference type="EMBL" id="EAY10128.1"/>
    </source>
</evidence>
<name>A2EAY8_TRIV3</name>
<dbReference type="EMBL" id="DS113343">
    <property type="protein sequence ID" value="EAY10128.1"/>
    <property type="molecule type" value="Genomic_DNA"/>
</dbReference>
<dbReference type="VEuPathDB" id="TrichDB:TVAGG3_0398250"/>
<dbReference type="Proteomes" id="UP000001542">
    <property type="component" value="Unassembled WGS sequence"/>
</dbReference>
<dbReference type="KEGG" id="tva:4768075"/>
<dbReference type="AlphaFoldDB" id="A2EAY8"/>
<accession>A2EAY8</accession>
<reference evidence="1" key="2">
    <citation type="journal article" date="2007" name="Science">
        <title>Draft genome sequence of the sexually transmitted pathogen Trichomonas vaginalis.</title>
        <authorList>
            <person name="Carlton J.M."/>
            <person name="Hirt R.P."/>
            <person name="Silva J.C."/>
            <person name="Delcher A.L."/>
            <person name="Schatz M."/>
            <person name="Zhao Q."/>
            <person name="Wortman J.R."/>
            <person name="Bidwell S.L."/>
            <person name="Alsmark U.C.M."/>
            <person name="Besteiro S."/>
            <person name="Sicheritz-Ponten T."/>
            <person name="Noel C.J."/>
            <person name="Dacks J.B."/>
            <person name="Foster P.G."/>
            <person name="Simillion C."/>
            <person name="Van de Peer Y."/>
            <person name="Miranda-Saavedra D."/>
            <person name="Barton G.J."/>
            <person name="Westrop G.D."/>
            <person name="Mueller S."/>
            <person name="Dessi D."/>
            <person name="Fiori P.L."/>
            <person name="Ren Q."/>
            <person name="Paulsen I."/>
            <person name="Zhang H."/>
            <person name="Bastida-Corcuera F.D."/>
            <person name="Simoes-Barbosa A."/>
            <person name="Brown M.T."/>
            <person name="Hayes R.D."/>
            <person name="Mukherjee M."/>
            <person name="Okumura C.Y."/>
            <person name="Schneider R."/>
            <person name="Smith A.J."/>
            <person name="Vanacova S."/>
            <person name="Villalvazo M."/>
            <person name="Haas B.J."/>
            <person name="Pertea M."/>
            <person name="Feldblyum T.V."/>
            <person name="Utterback T.R."/>
            <person name="Shu C.L."/>
            <person name="Osoegawa K."/>
            <person name="de Jong P.J."/>
            <person name="Hrdy I."/>
            <person name="Horvathova L."/>
            <person name="Zubacova Z."/>
            <person name="Dolezal P."/>
            <person name="Malik S.B."/>
            <person name="Logsdon J.M. Jr."/>
            <person name="Henze K."/>
            <person name="Gupta A."/>
            <person name="Wang C.C."/>
            <person name="Dunne R.L."/>
            <person name="Upcroft J.A."/>
            <person name="Upcroft P."/>
            <person name="White O."/>
            <person name="Salzberg S.L."/>
            <person name="Tang P."/>
            <person name="Chiu C.-H."/>
            <person name="Lee Y.-S."/>
            <person name="Embley T.M."/>
            <person name="Coombs G.H."/>
            <person name="Mottram J.C."/>
            <person name="Tachezy J."/>
            <person name="Fraser-Liggett C.M."/>
            <person name="Johnson P.J."/>
        </authorList>
    </citation>
    <scope>NUCLEOTIDE SEQUENCE [LARGE SCALE GENOMIC DNA]</scope>
    <source>
        <strain evidence="1">G3</strain>
    </source>
</reference>
<reference evidence="1" key="1">
    <citation type="submission" date="2006-10" db="EMBL/GenBank/DDBJ databases">
        <authorList>
            <person name="Amadeo P."/>
            <person name="Zhao Q."/>
            <person name="Wortman J."/>
            <person name="Fraser-Liggett C."/>
            <person name="Carlton J."/>
        </authorList>
    </citation>
    <scope>NUCLEOTIDE SEQUENCE</scope>
    <source>
        <strain evidence="1">G3</strain>
    </source>
</reference>
<proteinExistence type="predicted"/>
<keyword evidence="2" id="KW-1185">Reference proteome</keyword>
<evidence type="ECO:0000313" key="2">
    <source>
        <dbReference type="Proteomes" id="UP000001542"/>
    </source>
</evidence>
<gene>
    <name evidence="1" type="ORF">TVAG_088430</name>
</gene>
<sequence length="443" mass="50643">MNITTDKAKYKFGEDSTIRGTISFDRIKEKPFTLKVWIGYNDLIQVPQSSGSTIYPYSINIQDYFSTGNYIISSSVINTNGIESNTVSVEFEYEVSFFLNLEDLERKEYNKTLDKNITVRGSGIYSHGDISINCSIGDVNSTFIGNINKKWITHQFTLSGVCLIPDSIAEEKNYSVTVWATYIDSGVSTESITKEFEFYRNYPVLRISDSIKETYYHNVDKFISVSGFVSDYDCDDEIEIKGYIEGYSNSQTSQNIYIPDLNNHLFEINIPIPDNLTTVEHNLLITCCDNVNKCDSFNKTFSYELNKPEISIVKSPTFPVYINKDKNLEFVLSVSDKDGNSNIRIFHILNDTAGNNVNISFSNDLPVDVEYSIPIPDDIDVGVCQLCIYAVDEHNLYSKNIYLDVVFSKFTYDEINEDQNHKKRKKKPIKYSPFFFVLAQKVS</sequence>